<protein>
    <recommendedName>
        <fullName evidence="2">Tail tubular protein B</fullName>
    </recommendedName>
</protein>
<sequence>MVKARLKTVQTGFSSGELGAALKGGFANELYSKGAEKLRNVYVNPQQHLTRREGTKYIANTTENAASRLVEFEFSTTQKYLLVFAAGQFKVFKDDVLQTTVTASPISSLTLSQIETMDFTQSANKLYLFHKDFKPIEVTRTDHTVWTAAQVTFENIPWFAFAGLTISTPSGHLTPAVTSGRDALFTAQHSHFNSGHVGQYIYNKQGGIARITSFISATQVRCRIEVDFPNTNNIPEFSWELETGYEPSWSDARGWPSCGTFHQNRLCLANSGQRPQSIWGSIVGDFFNFDIGSSADDDAFDFTIDDNAVNAVLFLISGRNLQIFTTGGEFYLATAVGDPITPNKLAIPKATSHGSSNVKPRPIGGATLFVEASGSVVREFVYNDLELNYQAKNISVLSPHLIINPVSVAVRQSRASSPADYYFAVNSDGTLAVLSVARAQELLAWSLFETEGAYEKICVLGSEVYVIVRRTVNGATVRFIEKFDYAYSLDASKTATNGSPTTSWSGLSYLNGHEVTVKGDDFILEKEVVSSGVITSSQAVSEIEVGLPFFVVVRLMPIQAELNGQSLAGDYKRVVFLNLLLHNARHIVIKVGAKKYVPSFDSFGSNVLDTPVSLYTGWKKIYLAGVGRDTQIEITQEQPLEFNLLSAVVAIK</sequence>
<name>A0A6J5MYX7_9CAUD</name>
<accession>A0A6J5MYX7</accession>
<dbReference type="EMBL" id="LR796543">
    <property type="protein sequence ID" value="CAB4150180.1"/>
    <property type="molecule type" value="Genomic_DNA"/>
</dbReference>
<proteinExistence type="predicted"/>
<reference evidence="1" key="1">
    <citation type="submission" date="2020-04" db="EMBL/GenBank/DDBJ databases">
        <authorList>
            <person name="Chiriac C."/>
            <person name="Salcher M."/>
            <person name="Ghai R."/>
            <person name="Kavagutti S V."/>
        </authorList>
    </citation>
    <scope>NUCLEOTIDE SEQUENCE</scope>
</reference>
<evidence type="ECO:0000313" key="1">
    <source>
        <dbReference type="EMBL" id="CAB4150180.1"/>
    </source>
</evidence>
<evidence type="ECO:0008006" key="2">
    <source>
        <dbReference type="Google" id="ProtNLM"/>
    </source>
</evidence>
<organism evidence="1">
    <name type="scientific">uncultured Caudovirales phage</name>
    <dbReference type="NCBI Taxonomy" id="2100421"/>
    <lineage>
        <taxon>Viruses</taxon>
        <taxon>Duplodnaviria</taxon>
        <taxon>Heunggongvirae</taxon>
        <taxon>Uroviricota</taxon>
        <taxon>Caudoviricetes</taxon>
        <taxon>Peduoviridae</taxon>
        <taxon>Maltschvirus</taxon>
        <taxon>Maltschvirus maltsch</taxon>
    </lineage>
</organism>
<gene>
    <name evidence="1" type="ORF">UFOVP571_6</name>
</gene>